<evidence type="ECO:0000313" key="3">
    <source>
        <dbReference type="EMBL" id="SDL79410.1"/>
    </source>
</evidence>
<dbReference type="EMBL" id="FNFB01000029">
    <property type="protein sequence ID" value="SDL79410.1"/>
    <property type="molecule type" value="Genomic_DNA"/>
</dbReference>
<keyword evidence="4" id="KW-1185">Reference proteome</keyword>
<sequence>MDFWKTLQVMVRRWYITVPMFLASLGVTVTIFATYPTYYDSEGLVILTVPTGGSQVATDPADNAYANPLLAFDEGLKITSTFLIQTLNTPEVAETLVDPDSDDSMSVSNGEMEGPFIAVKATSPSPQRARQMVERAIRRARIDLLRHQRALAPSIPATYIVMTPIIEPTTPIGQSNLKLRAAGAALGVGLAACLLAVYGTESYLNHRRRRQAAKSLATTRQEPPPAREEPPAQEEPTAREVPTAAGPGPAEQPPREPGEQRDDEPREKPKTQEKITHFNGTFPVVPTRELPGSADDDTLTNIPRVTD</sequence>
<proteinExistence type="predicted"/>
<gene>
    <name evidence="3" type="ORF">SAMN05421874_12944</name>
</gene>
<accession>A0A1G9MYP2</accession>
<feature type="compositionally biased region" description="Basic and acidic residues" evidence="1">
    <location>
        <begin position="253"/>
        <end position="276"/>
    </location>
</feature>
<name>A0A1G9MYP2_9ACTN</name>
<keyword evidence="2" id="KW-0812">Transmembrane</keyword>
<feature type="transmembrane region" description="Helical" evidence="2">
    <location>
        <begin position="181"/>
        <end position="200"/>
    </location>
</feature>
<keyword evidence="2" id="KW-0472">Membrane</keyword>
<feature type="transmembrane region" description="Helical" evidence="2">
    <location>
        <begin position="14"/>
        <end position="35"/>
    </location>
</feature>
<dbReference type="STRING" id="683260.SAMN05421874_12944"/>
<evidence type="ECO:0000313" key="4">
    <source>
        <dbReference type="Proteomes" id="UP000198683"/>
    </source>
</evidence>
<reference evidence="3 4" key="1">
    <citation type="submission" date="2016-10" db="EMBL/GenBank/DDBJ databases">
        <authorList>
            <person name="de Groot N.N."/>
        </authorList>
    </citation>
    <scope>NUCLEOTIDE SEQUENCE [LARGE SCALE GENOMIC DNA]</scope>
    <source>
        <strain evidence="3 4">CGMCC 4.5681</strain>
    </source>
</reference>
<dbReference type="Proteomes" id="UP000198683">
    <property type="component" value="Unassembled WGS sequence"/>
</dbReference>
<feature type="region of interest" description="Disordered" evidence="1">
    <location>
        <begin position="209"/>
        <end position="307"/>
    </location>
</feature>
<dbReference type="AlphaFoldDB" id="A0A1G9MYP2"/>
<evidence type="ECO:0008006" key="5">
    <source>
        <dbReference type="Google" id="ProtNLM"/>
    </source>
</evidence>
<protein>
    <recommendedName>
        <fullName evidence="5">Capsular polysaccharide biosynthesis protein</fullName>
    </recommendedName>
</protein>
<organism evidence="3 4">
    <name type="scientific">Nonomuraea maritima</name>
    <dbReference type="NCBI Taxonomy" id="683260"/>
    <lineage>
        <taxon>Bacteria</taxon>
        <taxon>Bacillati</taxon>
        <taxon>Actinomycetota</taxon>
        <taxon>Actinomycetes</taxon>
        <taxon>Streptosporangiales</taxon>
        <taxon>Streptosporangiaceae</taxon>
        <taxon>Nonomuraea</taxon>
    </lineage>
</organism>
<keyword evidence="2" id="KW-1133">Transmembrane helix</keyword>
<evidence type="ECO:0000256" key="2">
    <source>
        <dbReference type="SAM" id="Phobius"/>
    </source>
</evidence>
<evidence type="ECO:0000256" key="1">
    <source>
        <dbReference type="SAM" id="MobiDB-lite"/>
    </source>
</evidence>